<dbReference type="SUPFAM" id="SSF51161">
    <property type="entry name" value="Trimeric LpxA-like enzymes"/>
    <property type="match status" value="3"/>
</dbReference>
<evidence type="ECO:0000256" key="2">
    <source>
        <dbReference type="ARBA" id="ARBA00022553"/>
    </source>
</evidence>
<feature type="domain" description="Carrier" evidence="4">
    <location>
        <begin position="511"/>
        <end position="588"/>
    </location>
</feature>
<dbReference type="Gene3D" id="3.40.50.12780">
    <property type="entry name" value="N-terminal domain of ligase-like"/>
    <property type="match status" value="1"/>
</dbReference>
<dbReference type="PROSITE" id="PS00455">
    <property type="entry name" value="AMP_BINDING"/>
    <property type="match status" value="1"/>
</dbReference>
<proteinExistence type="predicted"/>
<keyword evidence="3" id="KW-0472">Membrane</keyword>
<keyword evidence="3" id="KW-1133">Transmembrane helix</keyword>
<dbReference type="InterPro" id="IPR009081">
    <property type="entry name" value="PP-bd_ACP"/>
</dbReference>
<evidence type="ECO:0000256" key="1">
    <source>
        <dbReference type="ARBA" id="ARBA00022450"/>
    </source>
</evidence>
<evidence type="ECO:0000256" key="3">
    <source>
        <dbReference type="SAM" id="Phobius"/>
    </source>
</evidence>
<dbReference type="Gene3D" id="2.160.10.10">
    <property type="entry name" value="Hexapeptide repeat proteins"/>
    <property type="match status" value="3"/>
</dbReference>
<feature type="transmembrane region" description="Helical" evidence="3">
    <location>
        <begin position="1126"/>
        <end position="1149"/>
    </location>
</feature>
<gene>
    <name evidence="5" type="ORF">JHL15_18935</name>
</gene>
<feature type="transmembrane region" description="Helical" evidence="3">
    <location>
        <begin position="647"/>
        <end position="669"/>
    </location>
</feature>
<dbReference type="InterPro" id="IPR025110">
    <property type="entry name" value="AMP-bd_C"/>
</dbReference>
<dbReference type="SUPFAM" id="SSF47336">
    <property type="entry name" value="ACP-like"/>
    <property type="match status" value="1"/>
</dbReference>
<dbReference type="InterPro" id="IPR036736">
    <property type="entry name" value="ACP-like_sf"/>
</dbReference>
<feature type="transmembrane region" description="Helical" evidence="3">
    <location>
        <begin position="936"/>
        <end position="953"/>
    </location>
</feature>
<feature type="transmembrane region" description="Helical" evidence="3">
    <location>
        <begin position="1169"/>
        <end position="1191"/>
    </location>
</feature>
<dbReference type="CDD" id="cd05930">
    <property type="entry name" value="A_NRPS"/>
    <property type="match status" value="1"/>
</dbReference>
<accession>A0ABS1FZH3</accession>
<dbReference type="PROSITE" id="PS50075">
    <property type="entry name" value="CARRIER"/>
    <property type="match status" value="1"/>
</dbReference>
<dbReference type="Pfam" id="PF00501">
    <property type="entry name" value="AMP-binding"/>
    <property type="match status" value="1"/>
</dbReference>
<feature type="transmembrane region" description="Helical" evidence="3">
    <location>
        <begin position="885"/>
        <end position="907"/>
    </location>
</feature>
<dbReference type="NCBIfam" id="TIGR02353">
    <property type="entry name" value="NRPS_term_dom"/>
    <property type="match status" value="1"/>
</dbReference>
<evidence type="ECO:0000313" key="5">
    <source>
        <dbReference type="EMBL" id="MBK1897850.1"/>
    </source>
</evidence>
<keyword evidence="2" id="KW-0597">Phosphoprotein</keyword>
<dbReference type="InterPro" id="IPR000873">
    <property type="entry name" value="AMP-dep_synth/lig_dom"/>
</dbReference>
<keyword evidence="3" id="KW-0812">Transmembrane</keyword>
<keyword evidence="1" id="KW-0596">Phosphopantetheine</keyword>
<dbReference type="PROSITE" id="PS00012">
    <property type="entry name" value="PHOSPHOPANTETHEINE"/>
    <property type="match status" value="1"/>
</dbReference>
<reference evidence="6" key="1">
    <citation type="submission" date="2021-01" db="EMBL/GenBank/DDBJ databases">
        <title>Genome public.</title>
        <authorList>
            <person name="Liu C."/>
            <person name="Sun Q."/>
        </authorList>
    </citation>
    <scope>NUCLEOTIDE SEQUENCE [LARGE SCALE GENOMIC DNA]</scope>
    <source>
        <strain evidence="6">YIM B02567</strain>
    </source>
</reference>
<keyword evidence="6" id="KW-1185">Reference proteome</keyword>
<dbReference type="Pfam" id="PF13193">
    <property type="entry name" value="AMP-binding_C"/>
    <property type="match status" value="1"/>
</dbReference>
<evidence type="ECO:0000259" key="4">
    <source>
        <dbReference type="PROSITE" id="PS50075"/>
    </source>
</evidence>
<dbReference type="PANTHER" id="PTHR45527">
    <property type="entry name" value="NONRIBOSOMAL PEPTIDE SYNTHETASE"/>
    <property type="match status" value="1"/>
</dbReference>
<dbReference type="InterPro" id="IPR020845">
    <property type="entry name" value="AMP-binding_CS"/>
</dbReference>
<dbReference type="EMBL" id="JAENHK010000010">
    <property type="protein sequence ID" value="MBK1897850.1"/>
    <property type="molecule type" value="Genomic_DNA"/>
</dbReference>
<dbReference type="InterPro" id="IPR006162">
    <property type="entry name" value="Ppantetheine_attach_site"/>
</dbReference>
<feature type="transmembrane region" description="Helical" evidence="3">
    <location>
        <begin position="1094"/>
        <end position="1114"/>
    </location>
</feature>
<dbReference type="Gene3D" id="1.10.1200.10">
    <property type="entry name" value="ACP-like"/>
    <property type="match status" value="1"/>
</dbReference>
<comment type="caution">
    <text evidence="5">The sequence shown here is derived from an EMBL/GenBank/DDBJ whole genome shotgun (WGS) entry which is preliminary data.</text>
</comment>
<dbReference type="Proteomes" id="UP000628669">
    <property type="component" value="Unassembled WGS sequence"/>
</dbReference>
<dbReference type="InterPro" id="IPR012728">
    <property type="entry name" value="Pls/PosA_C"/>
</dbReference>
<dbReference type="SUPFAM" id="SSF56801">
    <property type="entry name" value="Acetyl-CoA synthetase-like"/>
    <property type="match status" value="1"/>
</dbReference>
<protein>
    <submittedName>
        <fullName evidence="5">Amino acid adenylation domain-containing protein</fullName>
    </submittedName>
</protein>
<dbReference type="NCBIfam" id="TIGR01733">
    <property type="entry name" value="AA-adenyl-dom"/>
    <property type="match status" value="1"/>
</dbReference>
<dbReference type="Pfam" id="PF00550">
    <property type="entry name" value="PP-binding"/>
    <property type="match status" value="1"/>
</dbReference>
<sequence>MMKSLILGKIAPEFLKEETLPELLAPIFIKYKDKTAFIFNEKKISYEELDNWSNAIALQLQREGVEPGDRVGVWYPRSMELPVAILGILKAGASYIPLDREMPEDRIKKVFTDIHVKTYFSDTDAGIHCSPLNIDPQPSGTVSVSINHITPDQWTYVLFTSGSTGNPKGIPISHRNICHLIRSEEDFIGIKDTDIVYQGFSVSFDMWCEEVWISLFSGATIWIADAITVKAIDELSDVLIRNKISVLHAVPSILAIIDEVPSIRIINTGGEACTKQVQEKWAQPYRTFINSYGPTETTVSSNMAKLTSKEELTIGHPLPNYHIAVIDEHLNIVPRGERGEMIISGPGVSSGYFNLPELTEQKFLKNPFPEFPGDTIYKTGDAVIIRENGFIDFQGRIDDQIKLRGYRIELGEIETRLNQLPDVSSAAVAVKEDANGQGQLVGYAMMKNDSSFDENTMRKELAKFLAPYMVPISIIKMKEMPRMPSGKIDRKKLPVPESFTSHEENENIEINPKASVEEKLLQTLQWVFPAKDIDLSQDFFTDLGGHSLLAATLVSHLRQKAGIPYASLKDIYENRPLSAYADCLKNKQTTKTSDQEPFTRVSTFQYYACNVAQTLALFAVFALLSIQIFFPYLSYYYFQLNGYGTGLALLSAVLLYTLIPPVYSIIILFTKWLVIGKIKEGDYPLWGWYYFRWWLWKTVKRLLPSEFIVETPLYPKYLKLLGVNVHPSAQLSLLPIAAEDLVTIDKNVTTSSGCSIDNASVENGLLKIRKVHIKAHAYLGSSAIVCGDTVIEEFGELQDLSCLNEGKTIGFGEVWDGSPAEKLRVKSEEEVKNPTLVSSSKRNKYAVLYACSLFFFPLLIVLPLAPTLYTLYYLDDRSADYSFYYLWQAPILSTVYILIFISVVSIITRFLQYNMKPGIYPVYSFMYYRKWVKDQIFNLALTVVHPLFASIYISKFYRMMGAKVGKNSEISTASDVSHNLLEIGEGSFIADAVILGEHDVRNEKLILAKTKIGNNSFVGNSGLIPQGYELNDNMLIGVLSKAPTEEQLKNSSEKDWFGSPPIGLPTRQKSDGFEDSLTYNPSFGLKLARGIVEGIRIILPQTVIIICSVLFIAYTSNYLEGKIHLLLLFSPFYYLGIVALPSFFFMVLLKWILVGKYKKTEMPMYSLKVWLSEGITTIYEALPVIFFLDFLRGTIWLPFFMRFLGVKIGKRVWLNTTDITEYDMVSIDDEAMLNEDCGPQTHLFEDRIMKIGGVKIGKRTTINSRTIILYDTEIGNDVNIDALSLIMKGEALSDNTSWHGSPIRGK</sequence>
<dbReference type="InterPro" id="IPR045851">
    <property type="entry name" value="AMP-bd_C_sf"/>
</dbReference>
<evidence type="ECO:0000313" key="6">
    <source>
        <dbReference type="Proteomes" id="UP000628669"/>
    </source>
</evidence>
<name>A0ABS1FZH3_9FLAO</name>
<feature type="transmembrane region" description="Helical" evidence="3">
    <location>
        <begin position="615"/>
        <end position="635"/>
    </location>
</feature>
<dbReference type="InterPro" id="IPR010071">
    <property type="entry name" value="AA_adenyl_dom"/>
</dbReference>
<dbReference type="PANTHER" id="PTHR45527:SF1">
    <property type="entry name" value="FATTY ACID SYNTHASE"/>
    <property type="match status" value="1"/>
</dbReference>
<dbReference type="InterPro" id="IPR011004">
    <property type="entry name" value="Trimer_LpxA-like_sf"/>
</dbReference>
<dbReference type="Gene3D" id="3.30.300.30">
    <property type="match status" value="1"/>
</dbReference>
<organism evidence="5 6">
    <name type="scientific">Chryseobacterium paridis</name>
    <dbReference type="NCBI Taxonomy" id="2800328"/>
    <lineage>
        <taxon>Bacteria</taxon>
        <taxon>Pseudomonadati</taxon>
        <taxon>Bacteroidota</taxon>
        <taxon>Flavobacteriia</taxon>
        <taxon>Flavobacteriales</taxon>
        <taxon>Weeksellaceae</taxon>
        <taxon>Chryseobacterium group</taxon>
        <taxon>Chryseobacterium</taxon>
    </lineage>
</organism>
<feature type="transmembrane region" description="Helical" evidence="3">
    <location>
        <begin position="846"/>
        <end position="865"/>
    </location>
</feature>
<dbReference type="RefSeq" id="WP_200248291.1">
    <property type="nucleotide sequence ID" value="NZ_JAENHK010000010.1"/>
</dbReference>
<dbReference type="InterPro" id="IPR042099">
    <property type="entry name" value="ANL_N_sf"/>
</dbReference>